<proteinExistence type="predicted"/>
<dbReference type="InterPro" id="IPR006767">
    <property type="entry name" value="Cwf19-like_C_dom-2"/>
</dbReference>
<dbReference type="AlphaFoldDB" id="A0A1Y2DLU1"/>
<feature type="domain" description="Cwf19-like protein C-terminal" evidence="2">
    <location>
        <begin position="491"/>
        <end position="552"/>
    </location>
</feature>
<dbReference type="PANTHER" id="PTHR12072:SF4">
    <property type="entry name" value="CWF19-LIKE PROTEIN 1"/>
    <property type="match status" value="1"/>
</dbReference>
<dbReference type="InterPro" id="IPR040194">
    <property type="entry name" value="Cwf19-like"/>
</dbReference>
<evidence type="ECO:0000256" key="1">
    <source>
        <dbReference type="SAM" id="MobiDB-lite"/>
    </source>
</evidence>
<dbReference type="OrthoDB" id="444325at2759"/>
<dbReference type="GeneID" id="63781689"/>
<name>A0A1Y2DLU1_9PEZI</name>
<dbReference type="InParanoid" id="A0A1Y2DLU1"/>
<dbReference type="GO" id="GO:0061632">
    <property type="term" value="F:RNA lariat debranching enzyme activator activity"/>
    <property type="evidence" value="ECO:0007669"/>
    <property type="project" value="TreeGrafter"/>
</dbReference>
<dbReference type="EMBL" id="MCFJ01000012">
    <property type="protein sequence ID" value="ORY60232.1"/>
    <property type="molecule type" value="Genomic_DNA"/>
</dbReference>
<evidence type="ECO:0000259" key="2">
    <source>
        <dbReference type="Pfam" id="PF04676"/>
    </source>
</evidence>
<dbReference type="FunCoup" id="A0A1Y2DLU1">
    <property type="interactions" value="1102"/>
</dbReference>
<feature type="domain" description="Cwf19-like C-terminal" evidence="3">
    <location>
        <begin position="308"/>
        <end position="440"/>
    </location>
</feature>
<evidence type="ECO:0000259" key="3">
    <source>
        <dbReference type="Pfam" id="PF04677"/>
    </source>
</evidence>
<reference evidence="4 5" key="1">
    <citation type="submission" date="2016-07" db="EMBL/GenBank/DDBJ databases">
        <title>Pervasive Adenine N6-methylation of Active Genes in Fungi.</title>
        <authorList>
            <consortium name="DOE Joint Genome Institute"/>
            <person name="Mondo S.J."/>
            <person name="Dannebaum R.O."/>
            <person name="Kuo R.C."/>
            <person name="Labutti K."/>
            <person name="Haridas S."/>
            <person name="Kuo A."/>
            <person name="Salamov A."/>
            <person name="Ahrendt S.R."/>
            <person name="Lipzen A."/>
            <person name="Sullivan W."/>
            <person name="Andreopoulos W.B."/>
            <person name="Clum A."/>
            <person name="Lindquist E."/>
            <person name="Daum C."/>
            <person name="Ramamoorthy G.K."/>
            <person name="Gryganskyi A."/>
            <person name="Culley D."/>
            <person name="Magnuson J.K."/>
            <person name="James T.Y."/>
            <person name="O'Malley M.A."/>
            <person name="Stajich J.E."/>
            <person name="Spatafora J.W."/>
            <person name="Visel A."/>
            <person name="Grigoriev I.V."/>
        </authorList>
    </citation>
    <scope>NUCLEOTIDE SEQUENCE [LARGE SCALE GENOMIC DNA]</scope>
    <source>
        <strain evidence="4 5">CBS 129021</strain>
    </source>
</reference>
<keyword evidence="5" id="KW-1185">Reference proteome</keyword>
<feature type="compositionally biased region" description="Basic residues" evidence="1">
    <location>
        <begin position="295"/>
        <end position="305"/>
    </location>
</feature>
<dbReference type="GO" id="GO:0071014">
    <property type="term" value="C:post-mRNA release spliceosomal complex"/>
    <property type="evidence" value="ECO:0007669"/>
    <property type="project" value="EnsemblFungi"/>
</dbReference>
<dbReference type="GO" id="GO:0000398">
    <property type="term" value="P:mRNA splicing, via spliceosome"/>
    <property type="evidence" value="ECO:0007669"/>
    <property type="project" value="TreeGrafter"/>
</dbReference>
<organism evidence="4 5">
    <name type="scientific">Pseudomassariella vexata</name>
    <dbReference type="NCBI Taxonomy" id="1141098"/>
    <lineage>
        <taxon>Eukaryota</taxon>
        <taxon>Fungi</taxon>
        <taxon>Dikarya</taxon>
        <taxon>Ascomycota</taxon>
        <taxon>Pezizomycotina</taxon>
        <taxon>Sordariomycetes</taxon>
        <taxon>Xylariomycetidae</taxon>
        <taxon>Amphisphaeriales</taxon>
        <taxon>Pseudomassariaceae</taxon>
        <taxon>Pseudomassariella</taxon>
    </lineage>
</organism>
<dbReference type="Pfam" id="PF04676">
    <property type="entry name" value="CwfJ_C_2"/>
    <property type="match status" value="1"/>
</dbReference>
<accession>A0A1Y2DLU1</accession>
<dbReference type="CDD" id="cd07380">
    <property type="entry name" value="MPP_CWF19_N"/>
    <property type="match status" value="1"/>
</dbReference>
<sequence length="555" mass="61563">MAAKVIVLGSVNGKLAPAFQKLGTLHSKNKFSFAIVTGDLFGNDDDDESITQLLNGHIKVPLSTYFTVGTAPLPPRIVERLETSPDEDLCENLHFLGKRSITTTSDGIRIVALGGNLDTSIVGGQSKEQLLPYHTTSDATSLRGANKTDILLTSIWPAGVWEKSITTLTPENQAAVSSTKEIADLCAAIKPRYHFSSSPVGFFYEREPFFYSSAVDETSTDKQVTRFISMAPFGNPAKAKAMYAFNVQAGETASTIPHGSTMSPFIVKSGIKRGSETVTNEGGYSRFGNGTNHHDGRHSKRRHHLPPTGPSQCFFCLANANLETHMVESIGDSSYVAAAKGPLPSSNFFAENGLNFPCHQLIISFAHNATIREIALDPEAEDPNEGLKTYKEMARFRETMQAMVAKKSKFKLGAVTWEISRANNIHLHWQFLPVPIDLVRRGLVEAGFKVEAENRRYPAFQTQELDSAIDHVGDFLRVWIWSDDGDTGIQGKELVLHIDDSSRFDLQFPRKVLAKLLQLDNRFRWQDVVQSTQEETESANQFKEAFKPWDFTRET</sequence>
<evidence type="ECO:0000313" key="4">
    <source>
        <dbReference type="EMBL" id="ORY60232.1"/>
    </source>
</evidence>
<dbReference type="PANTHER" id="PTHR12072">
    <property type="entry name" value="CWF19, CELL CYCLE CONTROL PROTEIN"/>
    <property type="match status" value="1"/>
</dbReference>
<dbReference type="Proteomes" id="UP000193689">
    <property type="component" value="Unassembled WGS sequence"/>
</dbReference>
<gene>
    <name evidence="4" type="ORF">BCR38DRAFT_56421</name>
</gene>
<protein>
    <submittedName>
        <fullName evidence="4">CwfJ C-terminus 2-domain-containing protein-like protein</fullName>
    </submittedName>
</protein>
<dbReference type="RefSeq" id="XP_040712666.1">
    <property type="nucleotide sequence ID" value="XM_040865477.1"/>
</dbReference>
<dbReference type="Pfam" id="PF04677">
    <property type="entry name" value="CwfJ_C_1"/>
    <property type="match status" value="1"/>
</dbReference>
<evidence type="ECO:0000313" key="5">
    <source>
        <dbReference type="Proteomes" id="UP000193689"/>
    </source>
</evidence>
<comment type="caution">
    <text evidence="4">The sequence shown here is derived from an EMBL/GenBank/DDBJ whole genome shotgun (WGS) entry which is preliminary data.</text>
</comment>
<dbReference type="GO" id="GO:0000974">
    <property type="term" value="C:Prp19 complex"/>
    <property type="evidence" value="ECO:0007669"/>
    <property type="project" value="EnsemblFungi"/>
</dbReference>
<feature type="region of interest" description="Disordered" evidence="1">
    <location>
        <begin position="278"/>
        <end position="306"/>
    </location>
</feature>
<dbReference type="InterPro" id="IPR006768">
    <property type="entry name" value="Cwf19-like_C_dom-1"/>
</dbReference>
<dbReference type="STRING" id="1141098.A0A1Y2DLU1"/>